<dbReference type="Proteomes" id="UP000829196">
    <property type="component" value="Unassembled WGS sequence"/>
</dbReference>
<comment type="caution">
    <text evidence="2">The sequence shown here is derived from an EMBL/GenBank/DDBJ whole genome shotgun (WGS) entry which is preliminary data.</text>
</comment>
<evidence type="ECO:0000256" key="1">
    <source>
        <dbReference type="SAM" id="MobiDB-lite"/>
    </source>
</evidence>
<evidence type="ECO:0000313" key="2">
    <source>
        <dbReference type="EMBL" id="KAI0510581.1"/>
    </source>
</evidence>
<keyword evidence="3" id="KW-1185">Reference proteome</keyword>
<feature type="region of interest" description="Disordered" evidence="1">
    <location>
        <begin position="1"/>
        <end position="26"/>
    </location>
</feature>
<gene>
    <name evidence="2" type="ORF">KFK09_011186</name>
</gene>
<name>A0A8T3BF04_DENNO</name>
<dbReference type="EMBL" id="JAGYWB010000009">
    <property type="protein sequence ID" value="KAI0510581.1"/>
    <property type="molecule type" value="Genomic_DNA"/>
</dbReference>
<accession>A0A8T3BF04</accession>
<reference evidence="2" key="1">
    <citation type="journal article" date="2022" name="Front. Genet.">
        <title>Chromosome-Scale Assembly of the Dendrobium nobile Genome Provides Insights Into the Molecular Mechanism of the Biosynthesis of the Medicinal Active Ingredient of Dendrobium.</title>
        <authorList>
            <person name="Xu Q."/>
            <person name="Niu S.-C."/>
            <person name="Li K.-L."/>
            <person name="Zheng P.-J."/>
            <person name="Zhang X.-J."/>
            <person name="Jia Y."/>
            <person name="Liu Y."/>
            <person name="Niu Y.-X."/>
            <person name="Yu L.-H."/>
            <person name="Chen D.-F."/>
            <person name="Zhang G.-Q."/>
        </authorList>
    </citation>
    <scope>NUCLEOTIDE SEQUENCE</scope>
    <source>
        <tissue evidence="2">Leaf</tissue>
    </source>
</reference>
<proteinExistence type="predicted"/>
<evidence type="ECO:0000313" key="3">
    <source>
        <dbReference type="Proteomes" id="UP000829196"/>
    </source>
</evidence>
<sequence>MDGREDRLDSVSVRSKSAYPSSAVSSIKDDPITCLSPTSVKDKGFCTSYHVGLRKDPYTYARLIVIVMCKLYHWDMHDPPNYCQSLQHRVFSFLQALICVVGIFL</sequence>
<dbReference type="AlphaFoldDB" id="A0A8T3BF04"/>
<protein>
    <submittedName>
        <fullName evidence="2">Uncharacterized protein</fullName>
    </submittedName>
</protein>
<feature type="compositionally biased region" description="Low complexity" evidence="1">
    <location>
        <begin position="15"/>
        <end position="26"/>
    </location>
</feature>
<organism evidence="2 3">
    <name type="scientific">Dendrobium nobile</name>
    <name type="common">Orchid</name>
    <dbReference type="NCBI Taxonomy" id="94219"/>
    <lineage>
        <taxon>Eukaryota</taxon>
        <taxon>Viridiplantae</taxon>
        <taxon>Streptophyta</taxon>
        <taxon>Embryophyta</taxon>
        <taxon>Tracheophyta</taxon>
        <taxon>Spermatophyta</taxon>
        <taxon>Magnoliopsida</taxon>
        <taxon>Liliopsida</taxon>
        <taxon>Asparagales</taxon>
        <taxon>Orchidaceae</taxon>
        <taxon>Epidendroideae</taxon>
        <taxon>Malaxideae</taxon>
        <taxon>Dendrobiinae</taxon>
        <taxon>Dendrobium</taxon>
    </lineage>
</organism>